<protein>
    <submittedName>
        <fullName evidence="1">Uncharacterized protein</fullName>
    </submittedName>
</protein>
<accession>A0A0F4JI57</accession>
<gene>
    <name evidence="1" type="ORF">VR44_15500</name>
</gene>
<evidence type="ECO:0000313" key="1">
    <source>
        <dbReference type="EMBL" id="KJY32646.1"/>
    </source>
</evidence>
<name>A0A0F4JI57_9ACTN</name>
<organism evidence="1 2">
    <name type="scientific">Streptomyces katrae</name>
    <dbReference type="NCBI Taxonomy" id="68223"/>
    <lineage>
        <taxon>Bacteria</taxon>
        <taxon>Bacillati</taxon>
        <taxon>Actinomycetota</taxon>
        <taxon>Actinomycetes</taxon>
        <taxon>Kitasatosporales</taxon>
        <taxon>Streptomycetaceae</taxon>
        <taxon>Streptomyces</taxon>
    </lineage>
</organism>
<dbReference type="PATRIC" id="fig|68223.7.peg.7501"/>
<dbReference type="AlphaFoldDB" id="A0A0F4JI57"/>
<reference evidence="1 2" key="1">
    <citation type="submission" date="2015-02" db="EMBL/GenBank/DDBJ databases">
        <authorList>
            <person name="Ju K.-S."/>
            <person name="Doroghazi J.R."/>
            <person name="Metcalf W."/>
        </authorList>
    </citation>
    <scope>NUCLEOTIDE SEQUENCE [LARGE SCALE GENOMIC DNA]</scope>
    <source>
        <strain evidence="1 2">NRRL ISP-5550</strain>
    </source>
</reference>
<sequence>MATVAVPVKVPLPSPLRSTRPPAKAADFTYAPFSELLTVMTTLSPGRPKSVDSWRVAGAGVGFGFGEPALTVSWAVAWSLVPSGAEPVRATP</sequence>
<proteinExistence type="predicted"/>
<dbReference type="Proteomes" id="UP000033551">
    <property type="component" value="Unassembled WGS sequence"/>
</dbReference>
<dbReference type="EMBL" id="JZWV01000400">
    <property type="protein sequence ID" value="KJY32646.1"/>
    <property type="molecule type" value="Genomic_DNA"/>
</dbReference>
<keyword evidence="2" id="KW-1185">Reference proteome</keyword>
<evidence type="ECO:0000313" key="2">
    <source>
        <dbReference type="Proteomes" id="UP000033551"/>
    </source>
</evidence>
<comment type="caution">
    <text evidence="1">The sequence shown here is derived from an EMBL/GenBank/DDBJ whole genome shotgun (WGS) entry which is preliminary data.</text>
</comment>